<keyword evidence="3 5" id="KW-0819">tRNA processing</keyword>
<comment type="catalytic activity">
    <reaction evidence="1 5">
        <text>uridine(55) in tRNA = pseudouridine(55) in tRNA</text>
        <dbReference type="Rhea" id="RHEA:42532"/>
        <dbReference type="Rhea" id="RHEA-COMP:10101"/>
        <dbReference type="Rhea" id="RHEA-COMP:10102"/>
        <dbReference type="ChEBI" id="CHEBI:65314"/>
        <dbReference type="ChEBI" id="CHEBI:65315"/>
        <dbReference type="EC" id="5.4.99.25"/>
    </reaction>
</comment>
<dbReference type="FunFam" id="3.30.2350.10:FF:000011">
    <property type="entry name" value="tRNA pseudouridine synthase B"/>
    <property type="match status" value="1"/>
</dbReference>
<dbReference type="SUPFAM" id="SSF88697">
    <property type="entry name" value="PUA domain-like"/>
    <property type="match status" value="1"/>
</dbReference>
<feature type="domain" description="tRNA pseudouridine synthase II TruB subfamily 1 C-terminal" evidence="7">
    <location>
        <begin position="245"/>
        <end position="299"/>
    </location>
</feature>
<accession>A0A557QQU8</accession>
<comment type="caution">
    <text evidence="9">The sequence shown here is derived from an EMBL/GenBank/DDBJ whole genome shotgun (WGS) entry which is preliminary data.</text>
</comment>
<protein>
    <recommendedName>
        <fullName evidence="5">tRNA pseudouridine synthase B</fullName>
        <ecNumber evidence="5">5.4.99.25</ecNumber>
    </recommendedName>
    <alternativeName>
        <fullName evidence="5">tRNA pseudouridine(55) synthase</fullName>
        <shortName evidence="5">Psi55 synthase</shortName>
    </alternativeName>
    <alternativeName>
        <fullName evidence="5">tRNA pseudouridylate synthase</fullName>
    </alternativeName>
    <alternativeName>
        <fullName evidence="5">tRNA-uridine isomerase</fullName>
    </alternativeName>
</protein>
<dbReference type="RefSeq" id="WP_144309896.1">
    <property type="nucleotide sequence ID" value="NZ_VMNK01000011.1"/>
</dbReference>
<organism evidence="9 10">
    <name type="scientific">Denitromonas halophila</name>
    <dbReference type="NCBI Taxonomy" id="1629404"/>
    <lineage>
        <taxon>Bacteria</taxon>
        <taxon>Pseudomonadati</taxon>
        <taxon>Pseudomonadota</taxon>
        <taxon>Betaproteobacteria</taxon>
        <taxon>Rhodocyclales</taxon>
        <taxon>Zoogloeaceae</taxon>
        <taxon>Denitromonas</taxon>
    </lineage>
</organism>
<dbReference type="Gene3D" id="2.30.130.10">
    <property type="entry name" value="PUA domain"/>
    <property type="match status" value="1"/>
</dbReference>
<dbReference type="InterPro" id="IPR014780">
    <property type="entry name" value="tRNA_psdUridine_synth_TruB"/>
</dbReference>
<feature type="domain" description="Pseudouridine synthase II N-terminal" evidence="6">
    <location>
        <begin position="36"/>
        <end position="183"/>
    </location>
</feature>
<sequence length="302" mass="32319">MKKTERPPRRRDPVDGVLLLDKPQGISSNAALQRARNALGAAKAGHTGTLDPMATGLLPLAFGESTKFSQALLDADKGYEATVKLGMTTTTGDAEGEVVASQDVVFSAEQIIAAAMAFVGEMEQLPPMYSALKHAGKPLYAYAREGIDIERKRRRIVIYSLDCEPTAPDVFVMRVRCSKGTYIRTLAEDIGACLGCGAHLTALRRTSIGAFSIENAVSLDAVEAESIESARAMLQPIDCLIGELPCLPLDAAQARQLCHGQTVALEHRVAGSYRVYQSARFLGLGEVDEGGVLSSRRLVVTA</sequence>
<dbReference type="GO" id="GO:0160148">
    <property type="term" value="F:tRNA pseudouridine(55) synthase activity"/>
    <property type="evidence" value="ECO:0007669"/>
    <property type="project" value="UniProtKB-EC"/>
</dbReference>
<evidence type="ECO:0000256" key="2">
    <source>
        <dbReference type="ARBA" id="ARBA00005642"/>
    </source>
</evidence>
<dbReference type="GO" id="GO:0003723">
    <property type="term" value="F:RNA binding"/>
    <property type="evidence" value="ECO:0007669"/>
    <property type="project" value="InterPro"/>
</dbReference>
<evidence type="ECO:0000259" key="6">
    <source>
        <dbReference type="Pfam" id="PF01509"/>
    </source>
</evidence>
<dbReference type="Pfam" id="PF09157">
    <property type="entry name" value="TruB-C_2"/>
    <property type="match status" value="1"/>
</dbReference>
<feature type="active site" description="Nucleophile" evidence="5">
    <location>
        <position position="51"/>
    </location>
</feature>
<dbReference type="Pfam" id="PF01509">
    <property type="entry name" value="TruB_N"/>
    <property type="match status" value="1"/>
</dbReference>
<evidence type="ECO:0000256" key="1">
    <source>
        <dbReference type="ARBA" id="ARBA00000385"/>
    </source>
</evidence>
<dbReference type="PANTHER" id="PTHR13767:SF2">
    <property type="entry name" value="PSEUDOURIDYLATE SYNTHASE TRUB1"/>
    <property type="match status" value="1"/>
</dbReference>
<gene>
    <name evidence="5 9" type="primary">truB</name>
    <name evidence="9" type="ORF">FHP91_12355</name>
</gene>
<dbReference type="CDD" id="cd21152">
    <property type="entry name" value="PUA_TruB_bacterial"/>
    <property type="match status" value="1"/>
</dbReference>
<evidence type="ECO:0000256" key="5">
    <source>
        <dbReference type="HAMAP-Rule" id="MF_01080"/>
    </source>
</evidence>
<comment type="similarity">
    <text evidence="2 5">Belongs to the pseudouridine synthase TruB family. Type 1 subfamily.</text>
</comment>
<feature type="domain" description="tRNA pseudouridylate synthase B C-terminal" evidence="8">
    <location>
        <begin position="184"/>
        <end position="239"/>
    </location>
</feature>
<reference evidence="9 10" key="1">
    <citation type="submission" date="2019-07" db="EMBL/GenBank/DDBJ databases">
        <title>The pathways for chlorine oxyanion respiration interact through the shared metabolite chlorate.</title>
        <authorList>
            <person name="Barnum T.P."/>
            <person name="Cheng Y."/>
            <person name="Hill K.A."/>
            <person name="Lucas L.N."/>
            <person name="Carlson H.K."/>
            <person name="Coates J.D."/>
        </authorList>
    </citation>
    <scope>NUCLEOTIDE SEQUENCE [LARGE SCALE GENOMIC DNA]</scope>
    <source>
        <strain evidence="9 10">SFB-3</strain>
    </source>
</reference>
<dbReference type="SUPFAM" id="SSF55120">
    <property type="entry name" value="Pseudouridine synthase"/>
    <property type="match status" value="1"/>
</dbReference>
<dbReference type="InterPro" id="IPR032819">
    <property type="entry name" value="TruB_C"/>
</dbReference>
<proteinExistence type="inferred from homology"/>
<dbReference type="NCBIfam" id="TIGR00431">
    <property type="entry name" value="TruB"/>
    <property type="match status" value="1"/>
</dbReference>
<evidence type="ECO:0000313" key="10">
    <source>
        <dbReference type="Proteomes" id="UP000319502"/>
    </source>
</evidence>
<dbReference type="EMBL" id="VMNK01000011">
    <property type="protein sequence ID" value="TVO55273.1"/>
    <property type="molecule type" value="Genomic_DNA"/>
</dbReference>
<name>A0A557QQU8_9RHOO</name>
<dbReference type="Pfam" id="PF16198">
    <property type="entry name" value="TruB_C_2"/>
    <property type="match status" value="1"/>
</dbReference>
<dbReference type="HAMAP" id="MF_01080">
    <property type="entry name" value="TruB_bact"/>
    <property type="match status" value="1"/>
</dbReference>
<dbReference type="GO" id="GO:0031119">
    <property type="term" value="P:tRNA pseudouridine synthesis"/>
    <property type="evidence" value="ECO:0007669"/>
    <property type="project" value="UniProtKB-UniRule"/>
</dbReference>
<evidence type="ECO:0000256" key="3">
    <source>
        <dbReference type="ARBA" id="ARBA00022694"/>
    </source>
</evidence>
<dbReference type="GO" id="GO:1990481">
    <property type="term" value="P:mRNA pseudouridine synthesis"/>
    <property type="evidence" value="ECO:0007669"/>
    <property type="project" value="TreeGrafter"/>
</dbReference>
<dbReference type="PANTHER" id="PTHR13767">
    <property type="entry name" value="TRNA-PSEUDOURIDINE SYNTHASE"/>
    <property type="match status" value="1"/>
</dbReference>
<dbReference type="InterPro" id="IPR020103">
    <property type="entry name" value="PsdUridine_synth_cat_dom_sf"/>
</dbReference>
<dbReference type="OrthoDB" id="9802309at2"/>
<evidence type="ECO:0000313" key="9">
    <source>
        <dbReference type="EMBL" id="TVO55273.1"/>
    </source>
</evidence>
<evidence type="ECO:0000256" key="4">
    <source>
        <dbReference type="ARBA" id="ARBA00023235"/>
    </source>
</evidence>
<evidence type="ECO:0000259" key="7">
    <source>
        <dbReference type="Pfam" id="PF09157"/>
    </source>
</evidence>
<dbReference type="AlphaFoldDB" id="A0A557QQU8"/>
<keyword evidence="10" id="KW-1185">Reference proteome</keyword>
<dbReference type="Gene3D" id="3.30.2350.10">
    <property type="entry name" value="Pseudouridine synthase"/>
    <property type="match status" value="1"/>
</dbReference>
<dbReference type="InterPro" id="IPR002501">
    <property type="entry name" value="PsdUridine_synth_N"/>
</dbReference>
<dbReference type="InterPro" id="IPR036974">
    <property type="entry name" value="PUA_sf"/>
</dbReference>
<keyword evidence="4 5" id="KW-0413">Isomerase</keyword>
<evidence type="ECO:0000259" key="8">
    <source>
        <dbReference type="Pfam" id="PF16198"/>
    </source>
</evidence>
<dbReference type="CDD" id="cd02573">
    <property type="entry name" value="PseudoU_synth_EcTruB"/>
    <property type="match status" value="1"/>
</dbReference>
<dbReference type="InterPro" id="IPR015240">
    <property type="entry name" value="tRNA_sdUridine_synth_fam1_C"/>
</dbReference>
<dbReference type="Proteomes" id="UP000319502">
    <property type="component" value="Unassembled WGS sequence"/>
</dbReference>
<comment type="function">
    <text evidence="5">Responsible for synthesis of pseudouridine from uracil-55 in the psi GC loop of transfer RNAs.</text>
</comment>
<dbReference type="InterPro" id="IPR015947">
    <property type="entry name" value="PUA-like_sf"/>
</dbReference>
<dbReference type="EC" id="5.4.99.25" evidence="5"/>